<dbReference type="InterPro" id="IPR003646">
    <property type="entry name" value="SH3-like_bac-type"/>
</dbReference>
<keyword evidence="2" id="KW-0812">Transmembrane</keyword>
<dbReference type="Proteomes" id="UP001387293">
    <property type="component" value="Unassembled WGS sequence"/>
</dbReference>
<evidence type="ECO:0000313" key="5">
    <source>
        <dbReference type="Proteomes" id="UP001387293"/>
    </source>
</evidence>
<dbReference type="EMBL" id="JAPYKS010000012">
    <property type="protein sequence ID" value="MEI9410534.1"/>
    <property type="molecule type" value="Genomic_DNA"/>
</dbReference>
<protein>
    <submittedName>
        <fullName evidence="4">SH3 domain-containing protein</fullName>
    </submittedName>
</protein>
<dbReference type="Gene3D" id="2.30.30.40">
    <property type="entry name" value="SH3 Domains"/>
    <property type="match status" value="1"/>
</dbReference>
<feature type="domain" description="SH3b" evidence="3">
    <location>
        <begin position="243"/>
        <end position="291"/>
    </location>
</feature>
<feature type="region of interest" description="Disordered" evidence="1">
    <location>
        <begin position="127"/>
        <end position="238"/>
    </location>
</feature>
<gene>
    <name evidence="4" type="ORF">O7A60_17410</name>
</gene>
<evidence type="ECO:0000313" key="4">
    <source>
        <dbReference type="EMBL" id="MEI9410534.1"/>
    </source>
</evidence>
<evidence type="ECO:0000259" key="3">
    <source>
        <dbReference type="Pfam" id="PF08239"/>
    </source>
</evidence>
<keyword evidence="2" id="KW-1133">Transmembrane helix</keyword>
<sequence length="294" mass="30575">MREPFSFGAPERRRFAMQFGYDMRPSFWQGVRSNSHLVIAAVGTAALLGVAAVALWLALPTSERQAVASPEQSIPSIPVKTTKVSPSGTTVTAAAVTPRVERKSSQVPPTMIAAAGNIQALAANDPRWTGAQQKAAAAAADPDQTAAPSQVAKQPEPTPDKTAAAFAQSSTDTDATDELAKVAAPSPPANSSNPDGAQTAAIPETQPQVADQKPANAQDEDNAAKAKPRKVAAAGGGRILRTVTMRSAPKKGATSIGTVPARTSVQLIGCKKWCEIVYNGKHGWVYKSYVKPGA</sequence>
<evidence type="ECO:0000256" key="1">
    <source>
        <dbReference type="SAM" id="MobiDB-lite"/>
    </source>
</evidence>
<proteinExistence type="predicted"/>
<evidence type="ECO:0000256" key="2">
    <source>
        <dbReference type="SAM" id="Phobius"/>
    </source>
</evidence>
<keyword evidence="5" id="KW-1185">Reference proteome</keyword>
<dbReference type="RefSeq" id="WP_337107390.1">
    <property type="nucleotide sequence ID" value="NZ_JAPYKS010000012.1"/>
</dbReference>
<comment type="caution">
    <text evidence="4">The sequence shown here is derived from an EMBL/GenBank/DDBJ whole genome shotgun (WGS) entry which is preliminary data.</text>
</comment>
<reference evidence="4 5" key="1">
    <citation type="submission" date="2022-12" db="EMBL/GenBank/DDBJ databases">
        <authorList>
            <person name="Muema E."/>
        </authorList>
    </citation>
    <scope>NUCLEOTIDE SEQUENCE [LARGE SCALE GENOMIC DNA]</scope>
    <source>
        <strain evidence="5">1326</strain>
    </source>
</reference>
<keyword evidence="2" id="KW-0472">Membrane</keyword>
<feature type="compositionally biased region" description="Low complexity" evidence="1">
    <location>
        <begin position="131"/>
        <end position="148"/>
    </location>
</feature>
<name>A0ABU8KXT7_9HYPH</name>
<organism evidence="4 5">
    <name type="scientific">Mesorhizobium salmacidum</name>
    <dbReference type="NCBI Taxonomy" id="3015171"/>
    <lineage>
        <taxon>Bacteria</taxon>
        <taxon>Pseudomonadati</taxon>
        <taxon>Pseudomonadota</taxon>
        <taxon>Alphaproteobacteria</taxon>
        <taxon>Hyphomicrobiales</taxon>
        <taxon>Phyllobacteriaceae</taxon>
        <taxon>Mesorhizobium</taxon>
    </lineage>
</organism>
<dbReference type="Pfam" id="PF08239">
    <property type="entry name" value="SH3_3"/>
    <property type="match status" value="1"/>
</dbReference>
<feature type="transmembrane region" description="Helical" evidence="2">
    <location>
        <begin position="37"/>
        <end position="59"/>
    </location>
</feature>
<accession>A0ABU8KXT7</accession>